<name>A0A5C7J832_9BACT</name>
<evidence type="ECO:0000313" key="2">
    <source>
        <dbReference type="Proteomes" id="UP000321026"/>
    </source>
</evidence>
<protein>
    <submittedName>
        <fullName evidence="1">Uncharacterized protein</fullName>
    </submittedName>
</protein>
<dbReference type="CDD" id="cd22992">
    <property type="entry name" value="MOC1"/>
    <property type="match status" value="1"/>
</dbReference>
<dbReference type="PANTHER" id="PTHR36015">
    <property type="entry name" value="HOLLIDAY JUNCTION RESOLVASE MOC1, CHLOROPLASTIC-RELATED"/>
    <property type="match status" value="1"/>
</dbReference>
<dbReference type="GO" id="GO:0008821">
    <property type="term" value="F:crossover junction DNA endonuclease activity"/>
    <property type="evidence" value="ECO:0007669"/>
    <property type="project" value="InterPro"/>
</dbReference>
<dbReference type="PANTHER" id="PTHR36015:SF6">
    <property type="entry name" value="HOLLIDAY JUNCTION RESOLVASE MOC1, CHLOROPLASTIC-RELATED"/>
    <property type="match status" value="1"/>
</dbReference>
<dbReference type="EMBL" id="SSDS01000041">
    <property type="protein sequence ID" value="TXG77607.1"/>
    <property type="molecule type" value="Genomic_DNA"/>
</dbReference>
<evidence type="ECO:0000313" key="1">
    <source>
        <dbReference type="EMBL" id="TXG77607.1"/>
    </source>
</evidence>
<organism evidence="1 2">
    <name type="scientific">Candidatus Dojkabacteria bacterium</name>
    <dbReference type="NCBI Taxonomy" id="2099670"/>
    <lineage>
        <taxon>Bacteria</taxon>
        <taxon>Candidatus Dojkabacteria</taxon>
    </lineage>
</organism>
<accession>A0A5C7J832</accession>
<comment type="caution">
    <text evidence="1">The sequence shown here is derived from an EMBL/GenBank/DDBJ whole genome shotgun (WGS) entry which is preliminary data.</text>
</comment>
<dbReference type="SUPFAM" id="SSF53098">
    <property type="entry name" value="Ribonuclease H-like"/>
    <property type="match status" value="1"/>
</dbReference>
<gene>
    <name evidence="1" type="ORF">E6Q11_02440</name>
</gene>
<dbReference type="Proteomes" id="UP000321026">
    <property type="component" value="Unassembled WGS sequence"/>
</dbReference>
<proteinExistence type="predicted"/>
<dbReference type="AlphaFoldDB" id="A0A5C7J832"/>
<dbReference type="InterPro" id="IPR012337">
    <property type="entry name" value="RNaseH-like_sf"/>
</dbReference>
<reference evidence="1 2" key="1">
    <citation type="submission" date="2018-09" db="EMBL/GenBank/DDBJ databases">
        <title>Metagenome Assembled Genomes from an Advanced Water Purification Facility.</title>
        <authorList>
            <person name="Stamps B.W."/>
            <person name="Spear J.R."/>
        </authorList>
    </citation>
    <scope>NUCLEOTIDE SEQUENCE [LARGE SCALE GENOMIC DNA]</scope>
    <source>
        <strain evidence="1">Bin_63_2</strain>
    </source>
</reference>
<dbReference type="InterPro" id="IPR045290">
    <property type="entry name" value="MOC1-like"/>
</dbReference>
<sequence length="161" mass="17698">MNLIMGIDPGFKGAVAVLEPISRALKGIWDIPTKYSELEERTVFDLPALSSLIESQATQIKYAFIEKVSAMPSQGVVSMFRFGEGYGMLQGLLAGALIPTFHSPSSVWKSAMGLTKDKNISRRKAAELFPDYANSFELKSHDGRAEAALLAYFASRLNDIY</sequence>